<accession>A0A1H8VJB7</accession>
<dbReference type="AlphaFoldDB" id="A0A1H8VJB7"/>
<name>A0A1H8VJB7_9BRAD</name>
<evidence type="ECO:0000313" key="1">
    <source>
        <dbReference type="EMBL" id="SEP15390.1"/>
    </source>
</evidence>
<organism evidence="1 2">
    <name type="scientific">Rhodopseudomonas pseudopalustris</name>
    <dbReference type="NCBI Taxonomy" id="1513892"/>
    <lineage>
        <taxon>Bacteria</taxon>
        <taxon>Pseudomonadati</taxon>
        <taxon>Pseudomonadota</taxon>
        <taxon>Alphaproteobacteria</taxon>
        <taxon>Hyphomicrobiales</taxon>
        <taxon>Nitrobacteraceae</taxon>
        <taxon>Rhodopseudomonas</taxon>
    </lineage>
</organism>
<protein>
    <submittedName>
        <fullName evidence="1">Peroxiredoxin (Alkyl hydroperoxide reductase subunit C)</fullName>
    </submittedName>
</protein>
<sequence length="31" mass="3502">MVGPPKTVAEVATRMSEGLETTDWYFSKRTL</sequence>
<proteinExistence type="predicted"/>
<dbReference type="EMBL" id="FODT01000009">
    <property type="protein sequence ID" value="SEP15390.1"/>
    <property type="molecule type" value="Genomic_DNA"/>
</dbReference>
<gene>
    <name evidence="1" type="ORF">SAMN05444123_10913</name>
</gene>
<dbReference type="Proteomes" id="UP000199615">
    <property type="component" value="Unassembled WGS sequence"/>
</dbReference>
<reference evidence="2" key="1">
    <citation type="submission" date="2016-10" db="EMBL/GenBank/DDBJ databases">
        <authorList>
            <person name="Varghese N."/>
            <person name="Submissions S."/>
        </authorList>
    </citation>
    <scope>NUCLEOTIDE SEQUENCE [LARGE SCALE GENOMIC DNA]</scope>
    <source>
        <strain evidence="2">DSM 123</strain>
    </source>
</reference>
<keyword evidence="2" id="KW-1185">Reference proteome</keyword>
<evidence type="ECO:0000313" key="2">
    <source>
        <dbReference type="Proteomes" id="UP000199615"/>
    </source>
</evidence>